<reference evidence="2" key="1">
    <citation type="submission" date="2021-11" db="EMBL/GenBank/DDBJ databases">
        <title>Genome sequence.</title>
        <authorList>
            <person name="Sun Q."/>
        </authorList>
    </citation>
    <scope>NUCLEOTIDE SEQUENCE</scope>
    <source>
        <strain evidence="2">JC740</strain>
    </source>
</reference>
<dbReference type="Proteomes" id="UP001430306">
    <property type="component" value="Unassembled WGS sequence"/>
</dbReference>
<evidence type="ECO:0000256" key="1">
    <source>
        <dbReference type="SAM" id="SignalP"/>
    </source>
</evidence>
<keyword evidence="3" id="KW-1185">Reference proteome</keyword>
<sequence>MALVCLTLVTTLCANSRLSQAQGFGGVAQTGNQYPPQAYYTGLKIYRDGDLRNAVEAFESALRSARTDINGKWIDAIPAHAMLAECYWHMGHLPLCRTHLDAGMRITIQNRGWLGAIDWSGLDRGGAIKAGKSNLWPEANAVRLAPVPNSLMLQSGEFLTEQRLQQGGRIEAPNLIRIDAVEIMRCIAMMMYRRRVIMGDLSATEPLAAEVMESTKYPSGLNSPGGRTLIGAMRGIGQYAVGEDTTVMDRAGKYSMLGGSVHSMTPMMLVAGVAVGIQGDNTGNLDPNASATLVATSQRAVNAAAALEQYELIGEALQLAVGAADSRQFSTVEKSAILAGQTLIRESRLASLHCYLVAADAAISAGRVDAAAESMAVAIEIAARRDVDFPRLEAYGAYVAARIAAARGESLGGSEGKLTNAFGSLNDFVNNRRDRNRPVVSMPSHYQLGLVQSVMGRSIGNQSAKNLLDYFTSPVSMATWRRDPVDAIALIGLDTTPLHRSRLDLAVGENNGVDALQATDRILAARLASALPLRGRVMDIRALVTDPVDTFWPSAKNMIAQPSPLLNELRQNVQASLRDAGQDDQPRDPSIAARQESMATQIALQRLRVPAVCPPAVAAEDSTKLPAGTGLLTFMVDGNRIVATMTRDGNTVGWLCPAGRRMPTMLQKLLSEIGANRNRGKRLPDDDSWRESASKLKEMLFPKNANWSESGLQQLIIVPDGPLWYLPFELLPASEADLATAGENVADDADTEDANDEPATDSRLWADSFQITYAPTPGLALRDVGTTTEAQRVAVAAGTFFAPRQQELNQQMIDEMLAAADDPIHWSLGSAPPTDRLGLGVGHLLIASPVTPNVANPVATMLIPNNSASPRTDNFGPWDSIKGWIRFPASGPRTVALPGYRTAAGANKLGDGSEIFFPLAALRCSGVREITMTRWVTGGQSAATVTAELINETPHTNLTSATRRGVSLLRQADLSVDGEPLLGKADEDSQPIQGSEPLFWSTYLTSGSLGLAPPSSEE</sequence>
<accession>A0ABS8NLW0</accession>
<proteinExistence type="predicted"/>
<name>A0ABS8NLW0_9BACT</name>
<keyword evidence="1" id="KW-0732">Signal</keyword>
<protein>
    <submittedName>
        <fullName evidence="2">CHAT domain-containing protein</fullName>
    </submittedName>
</protein>
<evidence type="ECO:0000313" key="3">
    <source>
        <dbReference type="Proteomes" id="UP001430306"/>
    </source>
</evidence>
<feature type="signal peptide" evidence="1">
    <location>
        <begin position="1"/>
        <end position="21"/>
    </location>
</feature>
<comment type="caution">
    <text evidence="2">The sequence shown here is derived from an EMBL/GenBank/DDBJ whole genome shotgun (WGS) entry which is preliminary data.</text>
</comment>
<dbReference type="EMBL" id="JAJKFW010000056">
    <property type="protein sequence ID" value="MCC9644496.1"/>
    <property type="molecule type" value="Genomic_DNA"/>
</dbReference>
<organism evidence="2 3">
    <name type="scientific">Rhodopirellula halodulae</name>
    <dbReference type="NCBI Taxonomy" id="2894198"/>
    <lineage>
        <taxon>Bacteria</taxon>
        <taxon>Pseudomonadati</taxon>
        <taxon>Planctomycetota</taxon>
        <taxon>Planctomycetia</taxon>
        <taxon>Pirellulales</taxon>
        <taxon>Pirellulaceae</taxon>
        <taxon>Rhodopirellula</taxon>
    </lineage>
</organism>
<dbReference type="RefSeq" id="WP_230276224.1">
    <property type="nucleotide sequence ID" value="NZ_JAJKFW010000056.1"/>
</dbReference>
<feature type="chain" id="PRO_5045404524" evidence="1">
    <location>
        <begin position="22"/>
        <end position="1018"/>
    </location>
</feature>
<gene>
    <name evidence="2" type="ORF">LOC71_19665</name>
</gene>
<evidence type="ECO:0000313" key="2">
    <source>
        <dbReference type="EMBL" id="MCC9644496.1"/>
    </source>
</evidence>